<keyword evidence="1" id="KW-0732">Signal</keyword>
<accession>A0A8J7ALC4</accession>
<proteinExistence type="predicted"/>
<keyword evidence="3" id="KW-1185">Reference proteome</keyword>
<dbReference type="AlphaFoldDB" id="A0A8J7ALC4"/>
<feature type="signal peptide" evidence="1">
    <location>
        <begin position="1"/>
        <end position="28"/>
    </location>
</feature>
<reference evidence="2" key="1">
    <citation type="submission" date="2020-10" db="EMBL/GenBank/DDBJ databases">
        <authorList>
            <person name="Castelo-Branco R."/>
            <person name="Eusebio N."/>
            <person name="Adriana R."/>
            <person name="Vieira A."/>
            <person name="Brugerolle De Fraissinette N."/>
            <person name="Rezende De Castro R."/>
            <person name="Schneider M.P."/>
            <person name="Vasconcelos V."/>
            <person name="Leao P.N."/>
        </authorList>
    </citation>
    <scope>NUCLEOTIDE SEQUENCE</scope>
    <source>
        <strain evidence="2">LEGE 07310</strain>
    </source>
</reference>
<evidence type="ECO:0000256" key="1">
    <source>
        <dbReference type="SAM" id="SignalP"/>
    </source>
</evidence>
<gene>
    <name evidence="2" type="ORF">IQ241_07590</name>
</gene>
<sequence>MKIKYLAAIAATTSVLSVGLLTSCGPQASESPDPAADTTTDPAADPCAADPCAADPCAADPCAADPCAGS</sequence>
<organism evidence="2 3">
    <name type="scientific">Vasconcelosia minhoensis LEGE 07310</name>
    <dbReference type="NCBI Taxonomy" id="915328"/>
    <lineage>
        <taxon>Bacteria</taxon>
        <taxon>Bacillati</taxon>
        <taxon>Cyanobacteriota</taxon>
        <taxon>Cyanophyceae</taxon>
        <taxon>Nodosilineales</taxon>
        <taxon>Cymatolegaceae</taxon>
        <taxon>Vasconcelosia</taxon>
        <taxon>Vasconcelosia minhoensis</taxon>
    </lineage>
</organism>
<evidence type="ECO:0000313" key="3">
    <source>
        <dbReference type="Proteomes" id="UP000636505"/>
    </source>
</evidence>
<dbReference type="RefSeq" id="WP_193905821.1">
    <property type="nucleotide sequence ID" value="NZ_JADEXG010000013.1"/>
</dbReference>
<comment type="caution">
    <text evidence="2">The sequence shown here is derived from an EMBL/GenBank/DDBJ whole genome shotgun (WGS) entry which is preliminary data.</text>
</comment>
<protein>
    <submittedName>
        <fullName evidence="2">Uncharacterized protein</fullName>
    </submittedName>
</protein>
<feature type="chain" id="PRO_5035285023" evidence="1">
    <location>
        <begin position="29"/>
        <end position="70"/>
    </location>
</feature>
<dbReference type="EMBL" id="JADEXG010000013">
    <property type="protein sequence ID" value="MBE9077160.1"/>
    <property type="molecule type" value="Genomic_DNA"/>
</dbReference>
<evidence type="ECO:0000313" key="2">
    <source>
        <dbReference type="EMBL" id="MBE9077160.1"/>
    </source>
</evidence>
<dbReference type="PROSITE" id="PS51257">
    <property type="entry name" value="PROKAR_LIPOPROTEIN"/>
    <property type="match status" value="1"/>
</dbReference>
<dbReference type="Proteomes" id="UP000636505">
    <property type="component" value="Unassembled WGS sequence"/>
</dbReference>
<name>A0A8J7ALC4_9CYAN</name>